<protein>
    <submittedName>
        <fullName evidence="1">Uncharacterized protein</fullName>
    </submittedName>
</protein>
<comment type="caution">
    <text evidence="1">The sequence shown here is derived from an EMBL/GenBank/DDBJ whole genome shotgun (WGS) entry which is preliminary data.</text>
</comment>
<accession>A0ABQ7Y4R7</accession>
<keyword evidence="2" id="KW-1185">Reference proteome</keyword>
<evidence type="ECO:0000313" key="1">
    <source>
        <dbReference type="EMBL" id="KAH0862125.1"/>
    </source>
</evidence>
<evidence type="ECO:0000313" key="2">
    <source>
        <dbReference type="Proteomes" id="UP000824890"/>
    </source>
</evidence>
<gene>
    <name evidence="1" type="ORF">HID58_079336</name>
</gene>
<proteinExistence type="predicted"/>
<dbReference type="Proteomes" id="UP000824890">
    <property type="component" value="Unassembled WGS sequence"/>
</dbReference>
<dbReference type="EMBL" id="JAGKQM010000018">
    <property type="protein sequence ID" value="KAH0862125.1"/>
    <property type="molecule type" value="Genomic_DNA"/>
</dbReference>
<sequence length="182" mass="20506">MGIDDVALTVGSRLECVGFCYKLLSQLVYEPKAEATNIDETDSCWVTDCDHDDDDNDHDDSFLAQEALHYEETILETLLIERSEFILKVESKPEDRGRYYTMAIDCFHQQRTTLNHQACDPSGDNKVMGHWADLFGPGSDGLSTGLPIPKRRRLREAGFREQRPPPAFDGGRITGRCLPSPL</sequence>
<organism evidence="1 2">
    <name type="scientific">Brassica napus</name>
    <name type="common">Rape</name>
    <dbReference type="NCBI Taxonomy" id="3708"/>
    <lineage>
        <taxon>Eukaryota</taxon>
        <taxon>Viridiplantae</taxon>
        <taxon>Streptophyta</taxon>
        <taxon>Embryophyta</taxon>
        <taxon>Tracheophyta</taxon>
        <taxon>Spermatophyta</taxon>
        <taxon>Magnoliopsida</taxon>
        <taxon>eudicotyledons</taxon>
        <taxon>Gunneridae</taxon>
        <taxon>Pentapetalae</taxon>
        <taxon>rosids</taxon>
        <taxon>malvids</taxon>
        <taxon>Brassicales</taxon>
        <taxon>Brassicaceae</taxon>
        <taxon>Brassiceae</taxon>
        <taxon>Brassica</taxon>
    </lineage>
</organism>
<name>A0ABQ7Y4R7_BRANA</name>
<reference evidence="1 2" key="1">
    <citation type="submission" date="2021-05" db="EMBL/GenBank/DDBJ databases">
        <title>Genome Assembly of Synthetic Allotetraploid Brassica napus Reveals Homoeologous Exchanges between Subgenomes.</title>
        <authorList>
            <person name="Davis J.T."/>
        </authorList>
    </citation>
    <scope>NUCLEOTIDE SEQUENCE [LARGE SCALE GENOMIC DNA]</scope>
    <source>
        <strain evidence="2">cv. Da-Ae</strain>
        <tissue evidence="1">Seedling</tissue>
    </source>
</reference>